<protein>
    <submittedName>
        <fullName evidence="1">Uncharacterized protein</fullName>
    </submittedName>
</protein>
<sequence length="420" mass="49259">MVKAKKYSEADLANFYLVSPVFKKYSKLRLWSYNFSEYTNIIYCEIYLSKYFLGRTEKYILEYFSEYFLLTLQNSPKFLKFLESGFFKYINYHFLLLFQNNCLFFFEDFYEDVEFFVEEYFRIYIQDFFERDLLLCLITCIRKRVPISFDGYLSNRLKLISKGLLLIELNTKSLVNSVEIRNFIGGDRNNYCYLGFVSNTNKKLPLYKVKDSTAVKRKYSYSLLIAPNSKIYKSVNIVKDISGAIKSKYLLSFLGGTIFNLGYLAISTHNKASTEYYNVYYNIYPTLSFRYNGRFYTFVKCIYKLSEEVLFTPRIDGSSSFNYDFQGLLGSLQILVNFNKEKNDIGIYRENISLFNKNLNPIYFKLGGIINVSFLNRFEHDLNKLFIDVNLGGAIRKSFLLTKNVSKGGGGSNVNSFKVK</sequence>
<reference evidence="1" key="1">
    <citation type="journal article" date="2019" name="Mitochondrial DNA Part B Resour">
        <title>Characterization of the complete mitochondrial genome of bull kelp, Nereocystis luetkeana.</title>
        <authorList>
            <person name="Zheng Z."/>
            <person name="Chen H."/>
            <person name="Wang H."/>
            <person name="Jiang W."/>
            <person name="Cao Q."/>
            <person name="Du N."/>
        </authorList>
    </citation>
    <scope>NUCLEOTIDE SEQUENCE</scope>
</reference>
<evidence type="ECO:0000313" key="1">
    <source>
        <dbReference type="EMBL" id="QBZ73647.1"/>
    </source>
</evidence>
<dbReference type="RefSeq" id="YP_009641825.1">
    <property type="nucleotide sequence ID" value="NC_042395.1"/>
</dbReference>
<keyword evidence="1" id="KW-0496">Mitochondrion</keyword>
<gene>
    <name evidence="1" type="primary">ORF420</name>
</gene>
<dbReference type="GeneID" id="40343408"/>
<organism evidence="1">
    <name type="scientific">Nereocystis luetkeana</name>
    <dbReference type="NCBI Taxonomy" id="117523"/>
    <lineage>
        <taxon>Eukaryota</taxon>
        <taxon>Sar</taxon>
        <taxon>Stramenopiles</taxon>
        <taxon>Ochrophyta</taxon>
        <taxon>PX clade</taxon>
        <taxon>Phaeophyceae</taxon>
        <taxon>Laminariales</taxon>
        <taxon>Laminariaceae</taxon>
        <taxon>Nereocystis</taxon>
    </lineage>
</organism>
<dbReference type="AlphaFoldDB" id="A0A4D6E4S8"/>
<dbReference type="EMBL" id="MH392199">
    <property type="protein sequence ID" value="QBZ73647.1"/>
    <property type="molecule type" value="Genomic_DNA"/>
</dbReference>
<geneLocation type="mitochondrion" evidence="1"/>
<name>A0A4D6E4S8_9PHAE</name>
<proteinExistence type="predicted"/>
<accession>A0A4D6E4S8</accession>